<dbReference type="GO" id="GO:0006260">
    <property type="term" value="P:DNA replication"/>
    <property type="evidence" value="ECO:0007669"/>
    <property type="project" value="UniProtKB-KW"/>
</dbReference>
<gene>
    <name evidence="10" type="ORF">COX00_00575</name>
</gene>
<dbReference type="InterPro" id="IPR011708">
    <property type="entry name" value="DNA_pol3_alpha_NTPase_dom"/>
</dbReference>
<evidence type="ECO:0000313" key="10">
    <source>
        <dbReference type="EMBL" id="PIP60925.1"/>
    </source>
</evidence>
<dbReference type="Pfam" id="PF07733">
    <property type="entry name" value="DNA_pol3_alpha"/>
    <property type="match status" value="1"/>
</dbReference>
<reference evidence="10 11" key="1">
    <citation type="submission" date="2017-09" db="EMBL/GenBank/DDBJ databases">
        <title>Depth-based differentiation of microbial function through sediment-hosted aquifers and enrichment of novel symbionts in the deep terrestrial subsurface.</title>
        <authorList>
            <person name="Probst A.J."/>
            <person name="Ladd B."/>
            <person name="Jarett J.K."/>
            <person name="Geller-Mcgrath D.E."/>
            <person name="Sieber C.M."/>
            <person name="Emerson J.B."/>
            <person name="Anantharaman K."/>
            <person name="Thomas B.C."/>
            <person name="Malmstrom R."/>
            <person name="Stieglmeier M."/>
            <person name="Klingl A."/>
            <person name="Woyke T."/>
            <person name="Ryan C.M."/>
            <person name="Banfield J.F."/>
        </authorList>
    </citation>
    <scope>NUCLEOTIDE SEQUENCE [LARGE SCALE GENOMIC DNA]</scope>
    <source>
        <strain evidence="10">CG22_combo_CG10-13_8_21_14_all_47_17</strain>
    </source>
</reference>
<dbReference type="InterPro" id="IPR004013">
    <property type="entry name" value="PHP_dom"/>
</dbReference>
<comment type="subcellular location">
    <subcellularLocation>
        <location evidence="1">Cytoplasm</location>
    </subcellularLocation>
</comment>
<dbReference type="Pfam" id="PF01336">
    <property type="entry name" value="tRNA_anti-codon"/>
    <property type="match status" value="1"/>
</dbReference>
<dbReference type="InterPro" id="IPR004365">
    <property type="entry name" value="NA-bd_OB_tRNA"/>
</dbReference>
<dbReference type="InterPro" id="IPR041931">
    <property type="entry name" value="DNA_pol3_alpha_thumb_dom"/>
</dbReference>
<accession>A0A2H0BTB2</accession>
<keyword evidence="6" id="KW-0235">DNA replication</keyword>
<dbReference type="InterPro" id="IPR003141">
    <property type="entry name" value="Pol/His_phosphatase_N"/>
</dbReference>
<evidence type="ECO:0000256" key="5">
    <source>
        <dbReference type="ARBA" id="ARBA00022695"/>
    </source>
</evidence>
<dbReference type="AlphaFoldDB" id="A0A2H0BTB2"/>
<feature type="domain" description="Polymerase/histidinol phosphatase N-terminal" evidence="9">
    <location>
        <begin position="48"/>
        <end position="115"/>
    </location>
</feature>
<dbReference type="NCBIfam" id="NF005298">
    <property type="entry name" value="PRK06826.1"/>
    <property type="match status" value="1"/>
</dbReference>
<dbReference type="InterPro" id="IPR012340">
    <property type="entry name" value="NA-bd_OB-fold"/>
</dbReference>
<protein>
    <recommendedName>
        <fullName evidence="3">DNA polymerase III subunit alpha</fullName>
        <ecNumber evidence="2">2.7.7.7</ecNumber>
    </recommendedName>
</protein>
<evidence type="ECO:0000256" key="6">
    <source>
        <dbReference type="ARBA" id="ARBA00022705"/>
    </source>
</evidence>
<name>A0A2H0BTB2_9BACT</name>
<dbReference type="Gene3D" id="2.40.50.140">
    <property type="entry name" value="Nucleic acid-binding proteins"/>
    <property type="match status" value="1"/>
</dbReference>
<dbReference type="GO" id="GO:0003676">
    <property type="term" value="F:nucleic acid binding"/>
    <property type="evidence" value="ECO:0007669"/>
    <property type="project" value="InterPro"/>
</dbReference>
<organism evidence="10 11">
    <name type="scientific">Candidatus Uhrbacteria bacterium CG22_combo_CG10-13_8_21_14_all_47_17</name>
    <dbReference type="NCBI Taxonomy" id="1975041"/>
    <lineage>
        <taxon>Bacteria</taxon>
        <taxon>Candidatus Uhriibacteriota</taxon>
    </lineage>
</organism>
<dbReference type="InterPro" id="IPR029460">
    <property type="entry name" value="DNAPol_HHH"/>
</dbReference>
<dbReference type="EMBL" id="PCSZ01000014">
    <property type="protein sequence ID" value="PIP60925.1"/>
    <property type="molecule type" value="Genomic_DNA"/>
</dbReference>
<dbReference type="PANTHER" id="PTHR32294:SF0">
    <property type="entry name" value="DNA POLYMERASE III SUBUNIT ALPHA"/>
    <property type="match status" value="1"/>
</dbReference>
<dbReference type="SMART" id="SM00481">
    <property type="entry name" value="POLIIIAc"/>
    <property type="match status" value="1"/>
</dbReference>
<dbReference type="Pfam" id="PF17657">
    <property type="entry name" value="DNA_pol3_finger"/>
    <property type="match status" value="1"/>
</dbReference>
<dbReference type="Proteomes" id="UP000231581">
    <property type="component" value="Unassembled WGS sequence"/>
</dbReference>
<dbReference type="Gene3D" id="1.10.10.1600">
    <property type="entry name" value="Bacterial DNA polymerase III alpha subunit, thumb domain"/>
    <property type="match status" value="1"/>
</dbReference>
<dbReference type="PANTHER" id="PTHR32294">
    <property type="entry name" value="DNA POLYMERASE III SUBUNIT ALPHA"/>
    <property type="match status" value="1"/>
</dbReference>
<evidence type="ECO:0000259" key="9">
    <source>
        <dbReference type="SMART" id="SM00481"/>
    </source>
</evidence>
<dbReference type="CDD" id="cd04485">
    <property type="entry name" value="DnaE_OBF"/>
    <property type="match status" value="1"/>
</dbReference>
<evidence type="ECO:0000256" key="1">
    <source>
        <dbReference type="ARBA" id="ARBA00004496"/>
    </source>
</evidence>
<dbReference type="InterPro" id="IPR004805">
    <property type="entry name" value="DnaE2/DnaE/PolC"/>
</dbReference>
<dbReference type="GO" id="GO:0008408">
    <property type="term" value="F:3'-5' exonuclease activity"/>
    <property type="evidence" value="ECO:0007669"/>
    <property type="project" value="InterPro"/>
</dbReference>
<evidence type="ECO:0000256" key="3">
    <source>
        <dbReference type="ARBA" id="ARBA00019114"/>
    </source>
</evidence>
<dbReference type="Pfam" id="PF02811">
    <property type="entry name" value="PHP"/>
    <property type="match status" value="1"/>
</dbReference>
<dbReference type="Gene3D" id="3.20.20.140">
    <property type="entry name" value="Metal-dependent hydrolases"/>
    <property type="match status" value="1"/>
</dbReference>
<evidence type="ECO:0000313" key="11">
    <source>
        <dbReference type="Proteomes" id="UP000231581"/>
    </source>
</evidence>
<dbReference type="Pfam" id="PF14579">
    <property type="entry name" value="HHH_6"/>
    <property type="match status" value="1"/>
</dbReference>
<evidence type="ECO:0000256" key="8">
    <source>
        <dbReference type="ARBA" id="ARBA00049244"/>
    </source>
</evidence>
<dbReference type="NCBIfam" id="TIGR00594">
    <property type="entry name" value="polc"/>
    <property type="match status" value="1"/>
</dbReference>
<keyword evidence="4" id="KW-0808">Transferase</keyword>
<evidence type="ECO:0000256" key="4">
    <source>
        <dbReference type="ARBA" id="ARBA00022679"/>
    </source>
</evidence>
<keyword evidence="5" id="KW-0548">Nucleotidyltransferase</keyword>
<evidence type="ECO:0000256" key="7">
    <source>
        <dbReference type="ARBA" id="ARBA00022932"/>
    </source>
</evidence>
<dbReference type="NCBIfam" id="NF004226">
    <property type="entry name" value="PRK05673.1"/>
    <property type="match status" value="1"/>
</dbReference>
<dbReference type="InterPro" id="IPR040982">
    <property type="entry name" value="DNA_pol3_finger"/>
</dbReference>
<dbReference type="GO" id="GO:0005737">
    <property type="term" value="C:cytoplasm"/>
    <property type="evidence" value="ECO:0007669"/>
    <property type="project" value="UniProtKB-SubCell"/>
</dbReference>
<sequence>MISGLCFARVHSLLCEQLSSLQALRRQQNIPMPESTDQNPSVPKSPFVHLHVHSMFSLYDAIGHPEDIVETAKELGYDALALTDHAGLYGAIEFYEAATKAGIKPIIGVEAYVAANKHTDKRAGIDAHSSHITLLVETNEGYRNLLKLVSVSFLEGFYYKPRIDRDLMREYGKGLICLSGCSKSEIAKAAQGNDLERAKTLIAEYQAIFGKDSFFLELVHRPESPTQIEINDTLIELAKVTGAQVVATKNVHYLDPEDREAQDVLVCIHDGKMLDDTNRMSQSGVDMSLVAPEVMVEAFKDVPEAIENTRKIADRCHVEIELGINHLPVFKLPGTETADTFLRKLCEEGLKDRYPEEAMQQAAIERLDFELATIERMGFAAYFLIVSDYINWAKNHGVVVGPGRGSAAGSVVAYSLKITNLDPLRYGLLFERFLNPDRISMPDIDTDFDDVKRKDVIQYVSEKYGANRVAGIITFGTMAARAAVRDVGRVLNMSYADVDRIAKAIPPPVQGRHIPLTKSKGEAPELRAMYQGDPKVRRLIDLAIRLEGTTRHASQHACGIVISPKPLQDFAPLQKAQGGDVEQVVQYSLHSSEAIGLLKMDFLGLSNLSVIRDCLDIVKAVYGDEINIDTIPLDDKPTYELLGRGETTGVFQLESEGMKKHIRELRPTKIEDIIAMVALYRPGPMQFIESFIARKKGREKVSFMHKLTESALKETYGIPVYQEQVMQVAKDMAGFTPGQADTLRKAMGKKNAKLMRELRLKFINGSVGNGVAQETAEKIFQQFEEFAAYGFNKSHAACYAMIAYQTAFLKAHYPDAFMAALLNSDAQNIDRVTIEVEECRRIHLEVLPPDVNESFKLFSVVKGTNKIRFGLLATKGLGEDVADAVYRERKESGPYKDLADFAKRTSHLKSFNRRSLEALIKTGALDAFGDRNVLYFNVDTILDYQRRIAQEAASGQTNLFAAISPDAQGDETLPLHLKPGPPATTRDILAWEKELLGLYVSAHPFTEYAEQIGNLVTRIENLGAKKADKSVRTAGILTAAKQILTKKGDPMLFAKLEDESGDIEVVVFPRVYREKPELWEMDTIVVVTGRVQEKDGELKFLAETAYEVNPDNVDEVRKYLGQHANNGIPSQEDAERAKAPQQAVTLRLRAQLSESILHKLRNIFDEHPGRYIVYFEVENARGKQKVLSAYRVAFNELLSKELETILGPDTVRVET</sequence>
<dbReference type="EC" id="2.7.7.7" evidence="2"/>
<dbReference type="SUPFAM" id="SSF89550">
    <property type="entry name" value="PHP domain-like"/>
    <property type="match status" value="1"/>
</dbReference>
<evidence type="ECO:0000256" key="2">
    <source>
        <dbReference type="ARBA" id="ARBA00012417"/>
    </source>
</evidence>
<dbReference type="InterPro" id="IPR016195">
    <property type="entry name" value="Pol/histidinol_Pase-like"/>
</dbReference>
<dbReference type="Gene3D" id="1.10.150.870">
    <property type="match status" value="1"/>
</dbReference>
<comment type="catalytic activity">
    <reaction evidence="8">
        <text>DNA(n) + a 2'-deoxyribonucleoside 5'-triphosphate = DNA(n+1) + diphosphate</text>
        <dbReference type="Rhea" id="RHEA:22508"/>
        <dbReference type="Rhea" id="RHEA-COMP:17339"/>
        <dbReference type="Rhea" id="RHEA-COMP:17340"/>
        <dbReference type="ChEBI" id="CHEBI:33019"/>
        <dbReference type="ChEBI" id="CHEBI:61560"/>
        <dbReference type="ChEBI" id="CHEBI:173112"/>
        <dbReference type="EC" id="2.7.7.7"/>
    </reaction>
</comment>
<comment type="caution">
    <text evidence="10">The sequence shown here is derived from an EMBL/GenBank/DDBJ whole genome shotgun (WGS) entry which is preliminary data.</text>
</comment>
<dbReference type="CDD" id="cd12113">
    <property type="entry name" value="PHP_PolIIIA_DnaE3"/>
    <property type="match status" value="1"/>
</dbReference>
<proteinExistence type="predicted"/>
<keyword evidence="7" id="KW-0239">DNA-directed DNA polymerase</keyword>
<dbReference type="GO" id="GO:0003887">
    <property type="term" value="F:DNA-directed DNA polymerase activity"/>
    <property type="evidence" value="ECO:0007669"/>
    <property type="project" value="UniProtKB-KW"/>
</dbReference>